<organism evidence="2 3">
    <name type="scientific">Hymenobacter qilianensis</name>
    <dbReference type="NCBI Taxonomy" id="1385715"/>
    <lineage>
        <taxon>Bacteria</taxon>
        <taxon>Pseudomonadati</taxon>
        <taxon>Bacteroidota</taxon>
        <taxon>Cytophagia</taxon>
        <taxon>Cytophagales</taxon>
        <taxon>Hymenobacteraceae</taxon>
        <taxon>Hymenobacter</taxon>
    </lineage>
</organism>
<proteinExistence type="predicted"/>
<keyword evidence="3" id="KW-1185">Reference proteome</keyword>
<accession>A0A7H0GWH2</accession>
<dbReference type="InterPro" id="IPR059123">
    <property type="entry name" value="StrF_dom"/>
</dbReference>
<sequence length="292" mass="32568">MISIIICSRSAEMLSSAAQSIEATIGLPYQIIDIDNSKGTYSIFQAYNLGISKSQFNVLCFMHEDVGFITNGWGEKVVNAFQNNPKLGLLGVAGSSYKSLLPSGWSFSTATDKTLYMNVVQHYKADGSSIHDYSNPRNESLSKVAAVDGVWFCTTREVVNQIKFDDTVFNGFHCYDVDFSLSVLQKYDVAVTYEVLLNHFSEGSFNDGWLSDTIKLHNKWKNVLPVNLNNLSADAIALEETKAFYAILPKLAGKRQLCLDALKVIWKSNVIARVGIKMFTRMNLLLLKKSLE</sequence>
<protein>
    <recommendedName>
        <fullName evidence="1">Streptomycin biosynthesis protein StrF domain-containing protein</fullName>
    </recommendedName>
</protein>
<dbReference type="RefSeq" id="WP_187732888.1">
    <property type="nucleotide sequence ID" value="NZ_BMFN01000002.1"/>
</dbReference>
<dbReference type="SUPFAM" id="SSF53448">
    <property type="entry name" value="Nucleotide-diphospho-sugar transferases"/>
    <property type="match status" value="1"/>
</dbReference>
<dbReference type="AlphaFoldDB" id="A0A7H0GWH2"/>
<reference evidence="2 3" key="1">
    <citation type="submission" date="2020-08" db="EMBL/GenBank/DDBJ databases">
        <title>Genome sequence of Hymenobacter qilianensis JCM 19763T.</title>
        <authorList>
            <person name="Hyun D.-W."/>
            <person name="Bae J.-W."/>
        </authorList>
    </citation>
    <scope>NUCLEOTIDE SEQUENCE [LARGE SCALE GENOMIC DNA]</scope>
    <source>
        <strain evidence="2 3">JCM 19763</strain>
    </source>
</reference>
<dbReference type="InterPro" id="IPR029044">
    <property type="entry name" value="Nucleotide-diphossugar_trans"/>
</dbReference>
<dbReference type="Gene3D" id="3.90.550.10">
    <property type="entry name" value="Spore Coat Polysaccharide Biosynthesis Protein SpsA, Chain A"/>
    <property type="match status" value="1"/>
</dbReference>
<dbReference type="KEGG" id="hqi:H9L05_02425"/>
<dbReference type="Pfam" id="PF13712">
    <property type="entry name" value="Glyco_tranf_2_5"/>
    <property type="match status" value="1"/>
</dbReference>
<dbReference type="EMBL" id="CP060784">
    <property type="protein sequence ID" value="QNP52638.1"/>
    <property type="molecule type" value="Genomic_DNA"/>
</dbReference>
<dbReference type="Proteomes" id="UP000516093">
    <property type="component" value="Chromosome"/>
</dbReference>
<evidence type="ECO:0000313" key="2">
    <source>
        <dbReference type="EMBL" id="QNP52638.1"/>
    </source>
</evidence>
<feature type="domain" description="Streptomycin biosynthesis protein StrF" evidence="1">
    <location>
        <begin position="4"/>
        <end position="191"/>
    </location>
</feature>
<evidence type="ECO:0000313" key="3">
    <source>
        <dbReference type="Proteomes" id="UP000516093"/>
    </source>
</evidence>
<name>A0A7H0GWH2_9BACT</name>
<gene>
    <name evidence="2" type="ORF">H9L05_02425</name>
</gene>
<evidence type="ECO:0000259" key="1">
    <source>
        <dbReference type="Pfam" id="PF13712"/>
    </source>
</evidence>